<dbReference type="FunFam" id="2.40.50.100:FF:000013">
    <property type="entry name" value="Dihydrolipoamide acetyltransferase component of pyruvate dehydrogenase complex"/>
    <property type="match status" value="1"/>
</dbReference>
<evidence type="ECO:0000256" key="5">
    <source>
        <dbReference type="ARBA" id="ARBA00022823"/>
    </source>
</evidence>
<comment type="cofactor">
    <cofactor evidence="1 9">
        <name>(R)-lipoate</name>
        <dbReference type="ChEBI" id="CHEBI:83088"/>
    </cofactor>
</comment>
<dbReference type="Proteomes" id="UP001058974">
    <property type="component" value="Chromosome 4"/>
</dbReference>
<dbReference type="Gene3D" id="3.30.559.10">
    <property type="entry name" value="Chloramphenicol acetyltransferase-like domain"/>
    <property type="match status" value="1"/>
</dbReference>
<dbReference type="InterPro" id="IPR050743">
    <property type="entry name" value="2-oxoacid_DH_E2_comp"/>
</dbReference>
<dbReference type="Pfam" id="PF00198">
    <property type="entry name" value="2-oxoacid_dh"/>
    <property type="match status" value="1"/>
</dbReference>
<feature type="domain" description="Lipoyl-binding" evidence="10">
    <location>
        <begin position="78"/>
        <end position="153"/>
    </location>
</feature>
<dbReference type="PROSITE" id="PS00189">
    <property type="entry name" value="LIPOYL"/>
    <property type="match status" value="1"/>
</dbReference>
<dbReference type="Gramene" id="Psat04G0094900-T1">
    <property type="protein sequence ID" value="KAI5415729.1"/>
    <property type="gene ID" value="KIW84_040949"/>
</dbReference>
<evidence type="ECO:0000259" key="10">
    <source>
        <dbReference type="PROSITE" id="PS50968"/>
    </source>
</evidence>
<dbReference type="Pfam" id="PF02817">
    <property type="entry name" value="E3_binding"/>
    <property type="match status" value="1"/>
</dbReference>
<evidence type="ECO:0000256" key="8">
    <source>
        <dbReference type="ARBA" id="ARBA00023315"/>
    </source>
</evidence>
<dbReference type="SUPFAM" id="SSF51230">
    <property type="entry name" value="Single hybrid motif"/>
    <property type="match status" value="1"/>
</dbReference>
<dbReference type="InterPro" id="IPR023213">
    <property type="entry name" value="CAT-like_dom_sf"/>
</dbReference>
<dbReference type="EC" id="2.3.1.-" evidence="9"/>
<organism evidence="12 13">
    <name type="scientific">Pisum sativum</name>
    <name type="common">Garden pea</name>
    <name type="synonym">Lathyrus oleraceus</name>
    <dbReference type="NCBI Taxonomy" id="3888"/>
    <lineage>
        <taxon>Eukaryota</taxon>
        <taxon>Viridiplantae</taxon>
        <taxon>Streptophyta</taxon>
        <taxon>Embryophyta</taxon>
        <taxon>Tracheophyta</taxon>
        <taxon>Spermatophyta</taxon>
        <taxon>Magnoliopsida</taxon>
        <taxon>eudicotyledons</taxon>
        <taxon>Gunneridae</taxon>
        <taxon>Pentapetalae</taxon>
        <taxon>rosids</taxon>
        <taxon>fabids</taxon>
        <taxon>Fabales</taxon>
        <taxon>Fabaceae</taxon>
        <taxon>Papilionoideae</taxon>
        <taxon>50 kb inversion clade</taxon>
        <taxon>NPAAA clade</taxon>
        <taxon>Hologalegina</taxon>
        <taxon>IRL clade</taxon>
        <taxon>Fabeae</taxon>
        <taxon>Lathyrus</taxon>
    </lineage>
</organism>
<dbReference type="Pfam" id="PF00364">
    <property type="entry name" value="Biotin_lipoyl"/>
    <property type="match status" value="1"/>
</dbReference>
<evidence type="ECO:0000256" key="3">
    <source>
        <dbReference type="ARBA" id="ARBA00007317"/>
    </source>
</evidence>
<evidence type="ECO:0000256" key="1">
    <source>
        <dbReference type="ARBA" id="ARBA00001938"/>
    </source>
</evidence>
<dbReference type="InterPro" id="IPR000089">
    <property type="entry name" value="Biotin_lipoyl"/>
</dbReference>
<dbReference type="GO" id="GO:0009744">
    <property type="term" value="P:response to sucrose"/>
    <property type="evidence" value="ECO:0007669"/>
    <property type="project" value="EnsemblPlants"/>
</dbReference>
<evidence type="ECO:0000256" key="2">
    <source>
        <dbReference type="ARBA" id="ARBA00004305"/>
    </source>
</evidence>
<dbReference type="PROSITE" id="PS50968">
    <property type="entry name" value="BIOTINYL_LIPOYL"/>
    <property type="match status" value="1"/>
</dbReference>
<dbReference type="PANTHER" id="PTHR43178:SF14">
    <property type="entry name" value="LIPOAMIDE ACYLTRANSFERASE COMPONENT OF BRANCHED-CHAIN ALPHA-KETO ACID DEHYDROGENASE COMPLEX, MITOCHONDRIAL"/>
    <property type="match status" value="1"/>
</dbReference>
<dbReference type="SUPFAM" id="SSF52777">
    <property type="entry name" value="CoA-dependent acyltransferases"/>
    <property type="match status" value="1"/>
</dbReference>
<keyword evidence="5 9" id="KW-0450">Lipoyl</keyword>
<dbReference type="Gene3D" id="4.10.320.10">
    <property type="entry name" value="E3-binding domain"/>
    <property type="match status" value="1"/>
</dbReference>
<dbReference type="PANTHER" id="PTHR43178">
    <property type="entry name" value="DIHYDROLIPOAMIDE ACETYLTRANSFERASE COMPONENT OF PYRUVATE DEHYDROGENASE COMPLEX"/>
    <property type="match status" value="1"/>
</dbReference>
<feature type="domain" description="Peripheral subunit-binding (PSBD)" evidence="11">
    <location>
        <begin position="214"/>
        <end position="251"/>
    </location>
</feature>
<reference evidence="12 13" key="1">
    <citation type="journal article" date="2022" name="Nat. Genet.">
        <title>Improved pea reference genome and pan-genome highlight genomic features and evolutionary characteristics.</title>
        <authorList>
            <person name="Yang T."/>
            <person name="Liu R."/>
            <person name="Luo Y."/>
            <person name="Hu S."/>
            <person name="Wang D."/>
            <person name="Wang C."/>
            <person name="Pandey M.K."/>
            <person name="Ge S."/>
            <person name="Xu Q."/>
            <person name="Li N."/>
            <person name="Li G."/>
            <person name="Huang Y."/>
            <person name="Saxena R.K."/>
            <person name="Ji Y."/>
            <person name="Li M."/>
            <person name="Yan X."/>
            <person name="He Y."/>
            <person name="Liu Y."/>
            <person name="Wang X."/>
            <person name="Xiang C."/>
            <person name="Varshney R.K."/>
            <person name="Ding H."/>
            <person name="Gao S."/>
            <person name="Zong X."/>
        </authorList>
    </citation>
    <scope>NUCLEOTIDE SEQUENCE [LARGE SCALE GENOMIC DNA]</scope>
    <source>
        <strain evidence="12 13">cv. Zhongwan 6</strain>
    </source>
</reference>
<evidence type="ECO:0000256" key="4">
    <source>
        <dbReference type="ARBA" id="ARBA00022679"/>
    </source>
</evidence>
<dbReference type="Gene3D" id="2.40.50.100">
    <property type="match status" value="1"/>
</dbReference>
<dbReference type="InterPro" id="IPR001078">
    <property type="entry name" value="2-oxoacid_DH_actylTfrase"/>
</dbReference>
<keyword evidence="6" id="KW-0809">Transit peptide</keyword>
<dbReference type="AlphaFoldDB" id="A0A9D4X8X3"/>
<dbReference type="GO" id="GO:0031405">
    <property type="term" value="F:lipoic acid binding"/>
    <property type="evidence" value="ECO:0007669"/>
    <property type="project" value="TreeGrafter"/>
</dbReference>
<dbReference type="CDD" id="cd06849">
    <property type="entry name" value="lipoyl_domain"/>
    <property type="match status" value="1"/>
</dbReference>
<dbReference type="GO" id="GO:0043754">
    <property type="term" value="F:dihydrolipoamide branched chain acyltransferase activity"/>
    <property type="evidence" value="ECO:0007669"/>
    <property type="project" value="EnsemblPlants"/>
</dbReference>
<keyword evidence="13" id="KW-1185">Reference proteome</keyword>
<dbReference type="EMBL" id="JAMSHJ010000004">
    <property type="protein sequence ID" value="KAI5415729.1"/>
    <property type="molecule type" value="Genomic_DNA"/>
</dbReference>
<dbReference type="OrthoDB" id="15567at2759"/>
<gene>
    <name evidence="12" type="ORF">KIW84_040949</name>
</gene>
<dbReference type="InterPro" id="IPR003016">
    <property type="entry name" value="2-oxoA_DH_lipoyl-BS"/>
</dbReference>
<evidence type="ECO:0000313" key="12">
    <source>
        <dbReference type="EMBL" id="KAI5415729.1"/>
    </source>
</evidence>
<evidence type="ECO:0000313" key="13">
    <source>
        <dbReference type="Proteomes" id="UP001058974"/>
    </source>
</evidence>
<name>A0A9D4X8X3_PEA</name>
<protein>
    <recommendedName>
        <fullName evidence="9">Dihydrolipoamide acetyltransferase component of pyruvate dehydrogenase complex</fullName>
        <ecNumber evidence="9">2.3.1.-</ecNumber>
    </recommendedName>
</protein>
<sequence>MLINRISPRRALIYGRRLFRPNPSQSFSSASSSSSYYSSVSRSFLSAKSNSRIDFNFKHVKGYCFSAPPVLNIPVGNIVEIPLAQTGEGIAECELLKWYVQEGDFVEDFQPLCEVQSDKATIEITSRYKGKVCNVLHVPGDIVKVGATLLKILIDEPACSSMNLGASENANSSDSDSDQISADESAFNTGALVDSENVKQLSSDNGKGKQAGVLSTPAVRSLAKEHGIDINDVCGSGKDGRVLKEDVLNFAVNKGITKTPSAVLHADFVEQLHGAEERSCDARTKYDRPSEDTILPLRGFQRAMIKSMSLAAKVPHFHYVDEIICDALVELKTSFQKNNPYPDVKHTFLPMLIKSLSMALIKYPSVNSCFKEDAFEVILKGSHNIGIAMATPHGLVVPNIKNVQSLSILEITKELARLQQLASDNKLTSEDISGGTITLSNIGAIGGKFGSPLLNLPEVSIIAIGRIQKLPRFTEDGNVYPASLMTVNIGADHRVLDGATVARFCNEWKKLIENPELLMLHLR</sequence>
<evidence type="ECO:0000259" key="11">
    <source>
        <dbReference type="PROSITE" id="PS51826"/>
    </source>
</evidence>
<dbReference type="FunFam" id="3.30.559.10:FF:000007">
    <property type="entry name" value="Dihydrolipoamide acetyltransferase component of pyruvate dehydrogenase complex"/>
    <property type="match status" value="1"/>
</dbReference>
<proteinExistence type="inferred from homology"/>
<comment type="similarity">
    <text evidence="3 9">Belongs to the 2-oxoacid dehydrogenase family.</text>
</comment>
<dbReference type="InterPro" id="IPR004167">
    <property type="entry name" value="PSBD"/>
</dbReference>
<keyword evidence="7" id="KW-0496">Mitochondrion</keyword>
<evidence type="ECO:0000256" key="7">
    <source>
        <dbReference type="ARBA" id="ARBA00023128"/>
    </source>
</evidence>
<keyword evidence="8 9" id="KW-0012">Acyltransferase</keyword>
<comment type="subcellular location">
    <subcellularLocation>
        <location evidence="2">Mitochondrion matrix</location>
    </subcellularLocation>
</comment>
<dbReference type="InterPro" id="IPR036625">
    <property type="entry name" value="E3-bd_dom_sf"/>
</dbReference>
<evidence type="ECO:0000256" key="9">
    <source>
        <dbReference type="RuleBase" id="RU003423"/>
    </source>
</evidence>
<dbReference type="PROSITE" id="PS51826">
    <property type="entry name" value="PSBD"/>
    <property type="match status" value="1"/>
</dbReference>
<dbReference type="InterPro" id="IPR011053">
    <property type="entry name" value="Single_hybrid_motif"/>
</dbReference>
<dbReference type="SUPFAM" id="SSF47005">
    <property type="entry name" value="Peripheral subunit-binding domain of 2-oxo acid dehydrogenase complex"/>
    <property type="match status" value="1"/>
</dbReference>
<dbReference type="GO" id="GO:0009646">
    <property type="term" value="P:response to absence of light"/>
    <property type="evidence" value="ECO:0007669"/>
    <property type="project" value="EnsemblPlants"/>
</dbReference>
<dbReference type="FunFam" id="4.10.320.10:FF:000009">
    <property type="entry name" value="Dihydrolipoamide acetyltransferase component of pyruvate dehydrogenase complex"/>
    <property type="match status" value="1"/>
</dbReference>
<dbReference type="GO" id="GO:0043617">
    <property type="term" value="P:cellular response to sucrose starvation"/>
    <property type="evidence" value="ECO:0007669"/>
    <property type="project" value="EnsemblPlants"/>
</dbReference>
<comment type="caution">
    <text evidence="12">The sequence shown here is derived from an EMBL/GenBank/DDBJ whole genome shotgun (WGS) entry which is preliminary data.</text>
</comment>
<evidence type="ECO:0000256" key="6">
    <source>
        <dbReference type="ARBA" id="ARBA00022946"/>
    </source>
</evidence>
<dbReference type="GO" id="GO:0005759">
    <property type="term" value="C:mitochondrial matrix"/>
    <property type="evidence" value="ECO:0007669"/>
    <property type="project" value="UniProtKB-SubCell"/>
</dbReference>
<keyword evidence="4 9" id="KW-0808">Transferase</keyword>
<accession>A0A9D4X8X3</accession>
<dbReference type="GO" id="GO:0016407">
    <property type="term" value="F:acetyltransferase activity"/>
    <property type="evidence" value="ECO:0007669"/>
    <property type="project" value="TreeGrafter"/>
</dbReference>